<dbReference type="AlphaFoldDB" id="A0A2P2KUN1"/>
<reference evidence="2" key="1">
    <citation type="submission" date="2018-02" db="EMBL/GenBank/DDBJ databases">
        <title>Rhizophora mucronata_Transcriptome.</title>
        <authorList>
            <person name="Meera S.P."/>
            <person name="Sreeshan A."/>
            <person name="Augustine A."/>
        </authorList>
    </citation>
    <scope>NUCLEOTIDE SEQUENCE</scope>
    <source>
        <tissue evidence="2">Leaf</tissue>
    </source>
</reference>
<feature type="chain" id="PRO_5015196550" evidence="1">
    <location>
        <begin position="30"/>
        <end position="64"/>
    </location>
</feature>
<sequence length="64" mass="7539">MIMRNSTTQWMRKILGVYLLLNIVQEVHSFRRDRKLKKPNNLVATQGGARKRMERCGAMMAFQD</sequence>
<evidence type="ECO:0000313" key="2">
    <source>
        <dbReference type="EMBL" id="MBX09440.1"/>
    </source>
</evidence>
<accession>A0A2P2KUN1</accession>
<protein>
    <submittedName>
        <fullName evidence="2">Uncharacterized protein</fullName>
    </submittedName>
</protein>
<dbReference type="EMBL" id="GGEC01028956">
    <property type="protein sequence ID" value="MBX09440.1"/>
    <property type="molecule type" value="Transcribed_RNA"/>
</dbReference>
<proteinExistence type="predicted"/>
<organism evidence="2">
    <name type="scientific">Rhizophora mucronata</name>
    <name type="common">Asiatic mangrove</name>
    <dbReference type="NCBI Taxonomy" id="61149"/>
    <lineage>
        <taxon>Eukaryota</taxon>
        <taxon>Viridiplantae</taxon>
        <taxon>Streptophyta</taxon>
        <taxon>Embryophyta</taxon>
        <taxon>Tracheophyta</taxon>
        <taxon>Spermatophyta</taxon>
        <taxon>Magnoliopsida</taxon>
        <taxon>eudicotyledons</taxon>
        <taxon>Gunneridae</taxon>
        <taxon>Pentapetalae</taxon>
        <taxon>rosids</taxon>
        <taxon>fabids</taxon>
        <taxon>Malpighiales</taxon>
        <taxon>Rhizophoraceae</taxon>
        <taxon>Rhizophora</taxon>
    </lineage>
</organism>
<evidence type="ECO:0000256" key="1">
    <source>
        <dbReference type="SAM" id="SignalP"/>
    </source>
</evidence>
<feature type="signal peptide" evidence="1">
    <location>
        <begin position="1"/>
        <end position="29"/>
    </location>
</feature>
<name>A0A2P2KUN1_RHIMU</name>
<keyword evidence="1" id="KW-0732">Signal</keyword>